<accession>A0A1C7M2D1</accession>
<reference evidence="1 2" key="1">
    <citation type="submission" date="2016-03" db="EMBL/GenBank/DDBJ databases">
        <title>Whole genome sequencing of Grifola frondosa 9006-11.</title>
        <authorList>
            <person name="Min B."/>
            <person name="Park H."/>
            <person name="Kim J.-G."/>
            <person name="Cho H."/>
            <person name="Oh Y.-L."/>
            <person name="Kong W.-S."/>
            <person name="Choi I.-G."/>
        </authorList>
    </citation>
    <scope>NUCLEOTIDE SEQUENCE [LARGE SCALE GENOMIC DNA]</scope>
    <source>
        <strain evidence="1 2">9006-11</strain>
    </source>
</reference>
<protein>
    <submittedName>
        <fullName evidence="1">Uncharacterized protein</fullName>
    </submittedName>
</protein>
<dbReference type="AlphaFoldDB" id="A0A1C7M2D1"/>
<comment type="caution">
    <text evidence="1">The sequence shown here is derived from an EMBL/GenBank/DDBJ whole genome shotgun (WGS) entry which is preliminary data.</text>
</comment>
<dbReference type="Proteomes" id="UP000092993">
    <property type="component" value="Unassembled WGS sequence"/>
</dbReference>
<evidence type="ECO:0000313" key="1">
    <source>
        <dbReference type="EMBL" id="OBZ70546.1"/>
    </source>
</evidence>
<name>A0A1C7M2D1_GRIFR</name>
<evidence type="ECO:0000313" key="2">
    <source>
        <dbReference type="Proteomes" id="UP000092993"/>
    </source>
</evidence>
<proteinExistence type="predicted"/>
<keyword evidence="2" id="KW-1185">Reference proteome</keyword>
<dbReference type="EMBL" id="LUGG01000013">
    <property type="protein sequence ID" value="OBZ70546.1"/>
    <property type="molecule type" value="Genomic_DNA"/>
</dbReference>
<sequence>MQCTSGYDDNVSGADVLFLSNAGPLYASPVGLLRTLKHNTAEKTTDLSDLTANGDGHDDELHTPKFVVLGCKLINVSKDCDTLWRFCIRVWSSHYTAGKNSRARARGTSWLAVERRFLYVAKGLQHISIWDSTLPDLIARRILDD</sequence>
<gene>
    <name evidence="1" type="ORF">A0H81_09253</name>
</gene>
<organism evidence="1 2">
    <name type="scientific">Grifola frondosa</name>
    <name type="common">Maitake</name>
    <name type="synonym">Polyporus frondosus</name>
    <dbReference type="NCBI Taxonomy" id="5627"/>
    <lineage>
        <taxon>Eukaryota</taxon>
        <taxon>Fungi</taxon>
        <taxon>Dikarya</taxon>
        <taxon>Basidiomycota</taxon>
        <taxon>Agaricomycotina</taxon>
        <taxon>Agaricomycetes</taxon>
        <taxon>Polyporales</taxon>
        <taxon>Grifolaceae</taxon>
        <taxon>Grifola</taxon>
    </lineage>
</organism>